<evidence type="ECO:0000259" key="12">
    <source>
        <dbReference type="PROSITE" id="PS51177"/>
    </source>
</evidence>
<accession>A0A510HFW4</accession>
<dbReference type="OrthoDB" id="9788537at2"/>
<dbReference type="NCBIfam" id="TIGR00187">
    <property type="entry name" value="ribE"/>
    <property type="match status" value="1"/>
</dbReference>
<organism evidence="13 14">
    <name type="scientific">Rubrobacter xylanophilus</name>
    <dbReference type="NCBI Taxonomy" id="49319"/>
    <lineage>
        <taxon>Bacteria</taxon>
        <taxon>Bacillati</taxon>
        <taxon>Actinomycetota</taxon>
        <taxon>Rubrobacteria</taxon>
        <taxon>Rubrobacterales</taxon>
        <taxon>Rubrobacteraceae</taxon>
        <taxon>Rubrobacter</taxon>
    </lineage>
</organism>
<feature type="repeat" description="Lumazine-binding" evidence="11">
    <location>
        <begin position="96"/>
        <end position="192"/>
    </location>
</feature>
<reference evidence="13" key="1">
    <citation type="journal article" date="2019" name="Microbiol. Resour. Announc.">
        <title>Complete Genome Sequence of Rubrobacter xylanophilus Strain AA3-22, Isolated from Arima Onsen in Japan.</title>
        <authorList>
            <person name="Tomariguchi N."/>
            <person name="Miyazaki K."/>
        </authorList>
    </citation>
    <scope>NUCLEOTIDE SEQUENCE [LARGE SCALE GENOMIC DNA]</scope>
    <source>
        <strain evidence="13">AA3-22</strain>
    </source>
</reference>
<protein>
    <recommendedName>
        <fullName evidence="6 10">Riboflavin synthase</fullName>
        <ecNumber evidence="5 10">2.5.1.9</ecNumber>
    </recommendedName>
</protein>
<dbReference type="InterPro" id="IPR023366">
    <property type="entry name" value="ATP_synth_asu-like_sf"/>
</dbReference>
<dbReference type="FunFam" id="2.40.30.20:FF:000004">
    <property type="entry name" value="Riboflavin synthase, alpha subunit"/>
    <property type="match status" value="1"/>
</dbReference>
<keyword evidence="8" id="KW-0808">Transferase</keyword>
<name>A0A510HFW4_9ACTN</name>
<dbReference type="EC" id="2.5.1.9" evidence="5 10"/>
<dbReference type="PANTHER" id="PTHR21098">
    <property type="entry name" value="RIBOFLAVIN SYNTHASE ALPHA CHAIN"/>
    <property type="match status" value="1"/>
</dbReference>
<dbReference type="GO" id="GO:0004746">
    <property type="term" value="F:riboflavin synthase activity"/>
    <property type="evidence" value="ECO:0007669"/>
    <property type="project" value="UniProtKB-UniRule"/>
</dbReference>
<dbReference type="FunFam" id="2.40.30.20:FF:000003">
    <property type="entry name" value="Riboflavin synthase, alpha subunit"/>
    <property type="match status" value="1"/>
</dbReference>
<evidence type="ECO:0000256" key="4">
    <source>
        <dbReference type="ARBA" id="ARBA00011233"/>
    </source>
</evidence>
<gene>
    <name evidence="13" type="ORF">RxyAA322_06780</name>
</gene>
<dbReference type="Pfam" id="PF00677">
    <property type="entry name" value="Lum_binding"/>
    <property type="match status" value="2"/>
</dbReference>
<dbReference type="InterPro" id="IPR001783">
    <property type="entry name" value="Lumazine-bd"/>
</dbReference>
<feature type="domain" description="Lumazine-binding" evidence="12">
    <location>
        <begin position="1"/>
        <end position="95"/>
    </location>
</feature>
<evidence type="ECO:0000256" key="1">
    <source>
        <dbReference type="ARBA" id="ARBA00000968"/>
    </source>
</evidence>
<dbReference type="EMBL" id="AP019791">
    <property type="protein sequence ID" value="BBL78824.1"/>
    <property type="molecule type" value="Genomic_DNA"/>
</dbReference>
<dbReference type="Proteomes" id="UP000318065">
    <property type="component" value="Chromosome"/>
</dbReference>
<dbReference type="InterPro" id="IPR017938">
    <property type="entry name" value="Riboflavin_synthase-like_b-brl"/>
</dbReference>
<keyword evidence="14" id="KW-1185">Reference proteome</keyword>
<comment type="pathway">
    <text evidence="3">Cofactor biosynthesis; riboflavin biosynthesis; riboflavin from 2-hydroxy-3-oxobutyl phosphate and 5-amino-6-(D-ribitylamino)uracil: step 2/2.</text>
</comment>
<dbReference type="PROSITE" id="PS51177">
    <property type="entry name" value="LUMAZINE_BIND"/>
    <property type="match status" value="2"/>
</dbReference>
<dbReference type="PIRSF" id="PIRSF000498">
    <property type="entry name" value="Riboflavin_syn_A"/>
    <property type="match status" value="1"/>
</dbReference>
<dbReference type="AlphaFoldDB" id="A0A510HFW4"/>
<comment type="function">
    <text evidence="2">Catalyzes the dismutation of two molecules of 6,7-dimethyl-8-ribityllumazine, resulting in the formation of riboflavin and 5-amino-6-(D-ribitylamino)uracil.</text>
</comment>
<evidence type="ECO:0000256" key="3">
    <source>
        <dbReference type="ARBA" id="ARBA00004887"/>
    </source>
</evidence>
<evidence type="ECO:0000256" key="10">
    <source>
        <dbReference type="NCBIfam" id="TIGR00187"/>
    </source>
</evidence>
<feature type="repeat" description="Lumazine-binding" evidence="11">
    <location>
        <begin position="1"/>
        <end position="95"/>
    </location>
</feature>
<dbReference type="SUPFAM" id="SSF63380">
    <property type="entry name" value="Riboflavin synthase domain-like"/>
    <property type="match status" value="2"/>
</dbReference>
<keyword evidence="7" id="KW-0686">Riboflavin biosynthesis</keyword>
<evidence type="ECO:0000256" key="2">
    <source>
        <dbReference type="ARBA" id="ARBA00002803"/>
    </source>
</evidence>
<evidence type="ECO:0000256" key="5">
    <source>
        <dbReference type="ARBA" id="ARBA00012827"/>
    </source>
</evidence>
<evidence type="ECO:0000256" key="6">
    <source>
        <dbReference type="ARBA" id="ARBA00013950"/>
    </source>
</evidence>
<evidence type="ECO:0000256" key="11">
    <source>
        <dbReference type="PROSITE-ProRule" id="PRU00524"/>
    </source>
</evidence>
<evidence type="ECO:0000313" key="13">
    <source>
        <dbReference type="EMBL" id="BBL78824.1"/>
    </source>
</evidence>
<dbReference type="RefSeq" id="WP_143526922.1">
    <property type="nucleotide sequence ID" value="NZ_AP019791.1"/>
</dbReference>
<comment type="catalytic activity">
    <reaction evidence="1">
        <text>2 6,7-dimethyl-8-(1-D-ribityl)lumazine + H(+) = 5-amino-6-(D-ribitylamino)uracil + riboflavin</text>
        <dbReference type="Rhea" id="RHEA:20772"/>
        <dbReference type="ChEBI" id="CHEBI:15378"/>
        <dbReference type="ChEBI" id="CHEBI:15934"/>
        <dbReference type="ChEBI" id="CHEBI:57986"/>
        <dbReference type="ChEBI" id="CHEBI:58201"/>
        <dbReference type="EC" id="2.5.1.9"/>
    </reaction>
</comment>
<proteinExistence type="predicted"/>
<dbReference type="PANTHER" id="PTHR21098:SF12">
    <property type="entry name" value="RIBOFLAVIN SYNTHASE"/>
    <property type="match status" value="1"/>
</dbReference>
<keyword evidence="9" id="KW-0677">Repeat</keyword>
<evidence type="ECO:0000256" key="8">
    <source>
        <dbReference type="ARBA" id="ARBA00022679"/>
    </source>
</evidence>
<dbReference type="Gene3D" id="2.40.30.20">
    <property type="match status" value="2"/>
</dbReference>
<evidence type="ECO:0000256" key="7">
    <source>
        <dbReference type="ARBA" id="ARBA00022619"/>
    </source>
</evidence>
<evidence type="ECO:0000313" key="14">
    <source>
        <dbReference type="Proteomes" id="UP000318065"/>
    </source>
</evidence>
<dbReference type="InterPro" id="IPR026017">
    <property type="entry name" value="Lumazine-bd_dom"/>
</dbReference>
<evidence type="ECO:0000256" key="9">
    <source>
        <dbReference type="ARBA" id="ARBA00022737"/>
    </source>
</evidence>
<sequence length="211" mass="22585">MFTGLVEEVGRVVGVGEGGMRSLCVAARKVLEGTREGDSIAVNGVCLTVEWRDGEVLAFNAMPETLRRTALGGLRPGSPVNLERAMPAGGRFGGHFVQGHVDGVGEVLDVRPEGGAEIWTFRAPESVLRYTVEKGSICVDGISLTVVSVKENSFTVSILPQTKESTNLEELEVGERVNLEADLIGKYVERLLPQAVKSSGGFERSVDRDAV</sequence>
<feature type="domain" description="Lumazine-binding" evidence="12">
    <location>
        <begin position="96"/>
        <end position="192"/>
    </location>
</feature>
<dbReference type="NCBIfam" id="NF006767">
    <property type="entry name" value="PRK09289.1"/>
    <property type="match status" value="1"/>
</dbReference>
<dbReference type="CDD" id="cd00402">
    <property type="entry name" value="Riboflavin_synthase_like"/>
    <property type="match status" value="1"/>
</dbReference>
<comment type="subunit">
    <text evidence="4">Homotrimer.</text>
</comment>
<dbReference type="GO" id="GO:0009231">
    <property type="term" value="P:riboflavin biosynthetic process"/>
    <property type="evidence" value="ECO:0007669"/>
    <property type="project" value="UniProtKB-KW"/>
</dbReference>